<feature type="transmembrane region" description="Helical" evidence="2">
    <location>
        <begin position="53"/>
        <end position="76"/>
    </location>
</feature>
<keyword evidence="4" id="KW-1185">Reference proteome</keyword>
<keyword evidence="2" id="KW-0812">Transmembrane</keyword>
<dbReference type="OrthoDB" id="3235702at2759"/>
<proteinExistence type="predicted"/>
<feature type="region of interest" description="Disordered" evidence="1">
    <location>
        <begin position="84"/>
        <end position="194"/>
    </location>
</feature>
<feature type="compositionally biased region" description="Basic and acidic residues" evidence="1">
    <location>
        <begin position="117"/>
        <end position="134"/>
    </location>
</feature>
<dbReference type="EMBL" id="KL198021">
    <property type="protein sequence ID" value="KDQ18562.1"/>
    <property type="molecule type" value="Genomic_DNA"/>
</dbReference>
<feature type="compositionally biased region" description="Polar residues" evidence="1">
    <location>
        <begin position="140"/>
        <end position="150"/>
    </location>
</feature>
<gene>
    <name evidence="3" type="ORF">BOTBODRAFT_52551</name>
</gene>
<feature type="compositionally biased region" description="Low complexity" evidence="1">
    <location>
        <begin position="24"/>
        <end position="41"/>
    </location>
</feature>
<protein>
    <submittedName>
        <fullName evidence="3">Uncharacterized protein</fullName>
    </submittedName>
</protein>
<sequence>MDSDRLPRQVRAPTRVRRGGGGETPVTVPVSEVPTAPPSSTYHGPEIDGSEGAFIGLIVGLGILFIGSCILVFVLLRRSRSRGGDTLKSRGFPMPLGQSKSRRGWVQTDDGEEEEMTPSHKHSESVDTATDHSKGPYGHHQSSSASTIQLSAGPYPDAFSARMSTDSMDPYHDKEPTRSPTSPFRDGTKFRESI</sequence>
<feature type="region of interest" description="Disordered" evidence="1">
    <location>
        <begin position="1"/>
        <end position="41"/>
    </location>
</feature>
<evidence type="ECO:0000313" key="3">
    <source>
        <dbReference type="EMBL" id="KDQ18562.1"/>
    </source>
</evidence>
<evidence type="ECO:0000256" key="1">
    <source>
        <dbReference type="SAM" id="MobiDB-lite"/>
    </source>
</evidence>
<dbReference type="AlphaFoldDB" id="A0A067N340"/>
<dbReference type="Proteomes" id="UP000027195">
    <property type="component" value="Unassembled WGS sequence"/>
</dbReference>
<keyword evidence="2" id="KW-1133">Transmembrane helix</keyword>
<evidence type="ECO:0000313" key="4">
    <source>
        <dbReference type="Proteomes" id="UP000027195"/>
    </source>
</evidence>
<evidence type="ECO:0000256" key="2">
    <source>
        <dbReference type="SAM" id="Phobius"/>
    </source>
</evidence>
<dbReference type="HOGENOM" id="CLU_1190638_0_0_1"/>
<reference evidence="4" key="1">
    <citation type="journal article" date="2014" name="Proc. Natl. Acad. Sci. U.S.A.">
        <title>Extensive sampling of basidiomycete genomes demonstrates inadequacy of the white-rot/brown-rot paradigm for wood decay fungi.</title>
        <authorList>
            <person name="Riley R."/>
            <person name="Salamov A.A."/>
            <person name="Brown D.W."/>
            <person name="Nagy L.G."/>
            <person name="Floudas D."/>
            <person name="Held B.W."/>
            <person name="Levasseur A."/>
            <person name="Lombard V."/>
            <person name="Morin E."/>
            <person name="Otillar R."/>
            <person name="Lindquist E.A."/>
            <person name="Sun H."/>
            <person name="LaButti K.M."/>
            <person name="Schmutz J."/>
            <person name="Jabbour D."/>
            <person name="Luo H."/>
            <person name="Baker S.E."/>
            <person name="Pisabarro A.G."/>
            <person name="Walton J.D."/>
            <person name="Blanchette R.A."/>
            <person name="Henrissat B."/>
            <person name="Martin F."/>
            <person name="Cullen D."/>
            <person name="Hibbett D.S."/>
            <person name="Grigoriev I.V."/>
        </authorList>
    </citation>
    <scope>NUCLEOTIDE SEQUENCE [LARGE SCALE GENOMIC DNA]</scope>
    <source>
        <strain evidence="4">FD-172 SS1</strain>
    </source>
</reference>
<keyword evidence="2" id="KW-0472">Membrane</keyword>
<accession>A0A067N340</accession>
<dbReference type="InParanoid" id="A0A067N340"/>
<organism evidence="3 4">
    <name type="scientific">Botryobasidium botryosum (strain FD-172 SS1)</name>
    <dbReference type="NCBI Taxonomy" id="930990"/>
    <lineage>
        <taxon>Eukaryota</taxon>
        <taxon>Fungi</taxon>
        <taxon>Dikarya</taxon>
        <taxon>Basidiomycota</taxon>
        <taxon>Agaricomycotina</taxon>
        <taxon>Agaricomycetes</taxon>
        <taxon>Cantharellales</taxon>
        <taxon>Botryobasidiaceae</taxon>
        <taxon>Botryobasidium</taxon>
    </lineage>
</organism>
<name>A0A067N340_BOTB1</name>